<dbReference type="InterPro" id="IPR009309">
    <property type="entry name" value="IreB"/>
</dbReference>
<dbReference type="Proteomes" id="UP000005707">
    <property type="component" value="Unassembled WGS sequence"/>
</dbReference>
<protein>
    <submittedName>
        <fullName evidence="2">Uncharacterized protein</fullName>
    </submittedName>
</protein>
<organism evidence="2 3">
    <name type="scientific">Haloplasma contractile SSD-17B</name>
    <dbReference type="NCBI Taxonomy" id="1033810"/>
    <lineage>
        <taxon>Bacteria</taxon>
        <taxon>Bacillati</taxon>
        <taxon>Mycoplasmatota</taxon>
        <taxon>Mollicutes</taxon>
        <taxon>Haloplasmatales</taxon>
        <taxon>Haloplasmataceae</taxon>
        <taxon>Haloplasma</taxon>
    </lineage>
</organism>
<keyword evidence="3" id="KW-1185">Reference proteome</keyword>
<dbReference type="EMBL" id="AFNU02000001">
    <property type="protein sequence ID" value="ERJ13713.1"/>
    <property type="molecule type" value="Genomic_DNA"/>
</dbReference>
<evidence type="ECO:0000313" key="2">
    <source>
        <dbReference type="EMBL" id="ERJ13713.1"/>
    </source>
</evidence>
<evidence type="ECO:0000313" key="3">
    <source>
        <dbReference type="Proteomes" id="UP000005707"/>
    </source>
</evidence>
<dbReference type="InParanoid" id="U2EFK4"/>
<dbReference type="OrthoDB" id="9796303at2"/>
<comment type="caution">
    <text evidence="2">The sequence shown here is derived from an EMBL/GenBank/DDBJ whole genome shotgun (WGS) entry which is preliminary data.</text>
</comment>
<dbReference type="FunCoup" id="U2EFK4">
    <property type="interactions" value="11"/>
</dbReference>
<dbReference type="PANTHER" id="PTHR40067">
    <property type="entry name" value="UPF0297 PROTEIN YRZL"/>
    <property type="match status" value="1"/>
</dbReference>
<dbReference type="STRING" id="1033810.HLPCO_000379"/>
<accession>U2EFK4</accession>
<dbReference type="AlphaFoldDB" id="U2EFK4"/>
<dbReference type="RefSeq" id="WP_008826182.1">
    <property type="nucleotide sequence ID" value="NZ_AFNU02000001.1"/>
</dbReference>
<dbReference type="Pfam" id="PF06135">
    <property type="entry name" value="IreB"/>
    <property type="match status" value="1"/>
</dbReference>
<evidence type="ECO:0000256" key="1">
    <source>
        <dbReference type="ARBA" id="ARBA00010888"/>
    </source>
</evidence>
<dbReference type="PANTHER" id="PTHR40067:SF1">
    <property type="entry name" value="UPF0297 PROTEIN YRZL"/>
    <property type="match status" value="1"/>
</dbReference>
<gene>
    <name evidence="2" type="ORF">HLPCO_000379</name>
</gene>
<sequence length="75" mass="8726">MEEKEQIIINHLNMLYNTIKESGYDPKSQIIGFLTTGDLGYISNAENCRNLIQDYEREDYLEALLHLTKGVDFNK</sequence>
<reference evidence="2 3" key="2">
    <citation type="journal article" date="2013" name="PLoS ONE">
        <title>INDIGO - INtegrated Data Warehouse of MIcrobial GenOmes with Examples from the Red Sea Extremophiles.</title>
        <authorList>
            <person name="Alam I."/>
            <person name="Antunes A."/>
            <person name="Kamau A.A."/>
            <person name="Ba Alawi W."/>
            <person name="Kalkatawi M."/>
            <person name="Stingl U."/>
            <person name="Bajic V.B."/>
        </authorList>
    </citation>
    <scope>NUCLEOTIDE SEQUENCE [LARGE SCALE GENOMIC DNA]</scope>
    <source>
        <strain evidence="2 3">SSD-17B</strain>
    </source>
</reference>
<reference evidence="2 3" key="1">
    <citation type="journal article" date="2011" name="J. Bacteriol.">
        <title>Genome sequence of Haloplasma contractile, an unusual contractile bacterium from a deep-sea anoxic brine lake.</title>
        <authorList>
            <person name="Antunes A."/>
            <person name="Alam I."/>
            <person name="El Dorry H."/>
            <person name="Siam R."/>
            <person name="Robertson A."/>
            <person name="Bajic V.B."/>
            <person name="Stingl U."/>
        </authorList>
    </citation>
    <scope>NUCLEOTIDE SEQUENCE [LARGE SCALE GENOMIC DNA]</scope>
    <source>
        <strain evidence="2 3">SSD-17B</strain>
    </source>
</reference>
<dbReference type="eggNOG" id="COG4472">
    <property type="taxonomic scope" value="Bacteria"/>
</dbReference>
<name>U2EFK4_9MOLU</name>
<proteinExistence type="inferred from homology"/>
<comment type="similarity">
    <text evidence="1">Belongs to the UPF0297 family.</text>
</comment>